<accession>A0A2G7SU70</accession>
<comment type="caution">
    <text evidence="1">The sequence shown here is derived from an EMBL/GenBank/DDBJ whole genome shotgun (WGS) entry which is preliminary data.</text>
</comment>
<proteinExistence type="predicted"/>
<dbReference type="AlphaFoldDB" id="A0A2G7SU70"/>
<sequence length="342" mass="40077">MNPLENFDTSHWKTDDKSWMKEREKQWPEIEQMLYALEMTKKGRGIVKRYFLKGSLPHWKKLHDWDRDSTVRHLNLLLFLYLHPCQDETVLRSLRDQFMEHPQALPGDRLGGFTLLFSIGQGHASSGGTRLVSTSELEKELPLAVSQLPDAPAPYAHCKIVDIHTSGHNERLFNLMLPDLSQDTVQLPVTRDTYFSRAPRYFPWDHEELPLRAFRFALYDLWTMGQWLAFPATSSKGYNDMIFQYERPLDLWYQDVAKSAAPEGKWLEPVLIGLYRIFQFDLDNEPDESPRTRFVRRMRALLTERQFSESFQALVKLAKNDGIAVRNPWSDEPKLRSRSLPH</sequence>
<dbReference type="EMBL" id="PEKC01000218">
    <property type="protein sequence ID" value="PII31195.1"/>
    <property type="molecule type" value="Genomic_DNA"/>
</dbReference>
<name>A0A2G7SU70_9FLAO</name>
<protein>
    <submittedName>
        <fullName evidence="1">Uncharacterized protein</fullName>
    </submittedName>
</protein>
<reference evidence="1" key="1">
    <citation type="submission" date="2017-10" db="EMBL/GenBank/DDBJ databases">
        <title>Chryseobacterium sp. B5 is a hydrocarbonoclastic and plant growth promoting bacterium.</title>
        <authorList>
            <person name="Thijs S."/>
            <person name="Gkorezis P."/>
            <person name="Van Hamme J."/>
        </authorList>
    </citation>
    <scope>NUCLEOTIDE SEQUENCE</scope>
    <source>
        <strain evidence="1">B5</strain>
    </source>
</reference>
<evidence type="ECO:0000313" key="1">
    <source>
        <dbReference type="EMBL" id="PII31195.1"/>
    </source>
</evidence>
<organism evidence="1">
    <name type="scientific">Chryseobacterium sp. B5</name>
    <dbReference type="NCBI Taxonomy" id="2050562"/>
    <lineage>
        <taxon>Bacteria</taxon>
        <taxon>Pseudomonadati</taxon>
        <taxon>Bacteroidota</taxon>
        <taxon>Flavobacteriia</taxon>
        <taxon>Flavobacteriales</taxon>
        <taxon>Weeksellaceae</taxon>
        <taxon>Chryseobacterium group</taxon>
        <taxon>Chryseobacterium</taxon>
    </lineage>
</organism>
<gene>
    <name evidence="1" type="ORF">CTI11_27685</name>
</gene>